<feature type="transmembrane region" description="Helical" evidence="2">
    <location>
        <begin position="104"/>
        <end position="124"/>
    </location>
</feature>
<organism evidence="3 4">
    <name type="scientific">Chaetomium strumarium</name>
    <dbReference type="NCBI Taxonomy" id="1170767"/>
    <lineage>
        <taxon>Eukaryota</taxon>
        <taxon>Fungi</taxon>
        <taxon>Dikarya</taxon>
        <taxon>Ascomycota</taxon>
        <taxon>Pezizomycotina</taxon>
        <taxon>Sordariomycetes</taxon>
        <taxon>Sordariomycetidae</taxon>
        <taxon>Sordariales</taxon>
        <taxon>Chaetomiaceae</taxon>
        <taxon>Chaetomium</taxon>
    </lineage>
</organism>
<dbReference type="GeneID" id="87881099"/>
<protein>
    <recommendedName>
        <fullName evidence="5">MARVEL domain-containing protein</fullName>
    </recommendedName>
</protein>
<feature type="region of interest" description="Disordered" evidence="1">
    <location>
        <begin position="286"/>
        <end position="327"/>
    </location>
</feature>
<evidence type="ECO:0000256" key="2">
    <source>
        <dbReference type="SAM" id="Phobius"/>
    </source>
</evidence>
<evidence type="ECO:0008006" key="5">
    <source>
        <dbReference type="Google" id="ProtNLM"/>
    </source>
</evidence>
<sequence length="425" mass="45933">MANDDDATTRASPAQLSGEQERAKTQNGTGHQQTERESQQDSGNDSAPPLPPRALPPPHQASVKARPLPPLPGAHFAPLPVHLPPQQPPDFQRPRYPGWEKTKLVLQSVSLVAAAVIFGIGVAFGYNVVRYFPRDYFQVELEVALSFAPAGAAIAITALDFLKRYTSKRQYGLHPGALVAFHLITWLVAVAAVTIVAIYVSDEEYNYSSYDYDSDDQPVDEYARRFEQNMYFQNVLLGFDCVLLFVHFVLFVGACVETNRVERARKQVVVVQVPYGAPGPYPNPQYPVYGSPQSIVPQSRSQPGRYPGPVMAPVPRQAGAGTDPASPQPAALYGGYYAPAPPEMAWTAAQQQSNPGLLQGYYAPGTVPAGTPSNSARQSRRGPSASGAISSGSRRSQAQAATPVEEQHQQQGQSGHEGTVAEKPT</sequence>
<accession>A0AAJ0GX33</accession>
<feature type="compositionally biased region" description="Polar residues" evidence="1">
    <location>
        <begin position="291"/>
        <end position="302"/>
    </location>
</feature>
<keyword evidence="4" id="KW-1185">Reference proteome</keyword>
<name>A0AAJ0GX33_9PEZI</name>
<feature type="compositionally biased region" description="Low complexity" evidence="1">
    <location>
        <begin position="409"/>
        <end position="418"/>
    </location>
</feature>
<comment type="caution">
    <text evidence="3">The sequence shown here is derived from an EMBL/GenBank/DDBJ whole genome shotgun (WGS) entry which is preliminary data.</text>
</comment>
<dbReference type="EMBL" id="JAUDZG010000003">
    <property type="protein sequence ID" value="KAK3307440.1"/>
    <property type="molecule type" value="Genomic_DNA"/>
</dbReference>
<proteinExistence type="predicted"/>
<evidence type="ECO:0000313" key="4">
    <source>
        <dbReference type="Proteomes" id="UP001273166"/>
    </source>
</evidence>
<feature type="transmembrane region" description="Helical" evidence="2">
    <location>
        <begin position="235"/>
        <end position="256"/>
    </location>
</feature>
<dbReference type="RefSeq" id="XP_062723220.1">
    <property type="nucleotide sequence ID" value="XM_062862270.1"/>
</dbReference>
<feature type="transmembrane region" description="Helical" evidence="2">
    <location>
        <begin position="174"/>
        <end position="200"/>
    </location>
</feature>
<keyword evidence="2" id="KW-0812">Transmembrane</keyword>
<keyword evidence="2" id="KW-1133">Transmembrane helix</keyword>
<gene>
    <name evidence="3" type="ORF">B0T15DRAFT_178249</name>
</gene>
<dbReference type="Proteomes" id="UP001273166">
    <property type="component" value="Unassembled WGS sequence"/>
</dbReference>
<feature type="compositionally biased region" description="Low complexity" evidence="1">
    <location>
        <begin position="381"/>
        <end position="401"/>
    </location>
</feature>
<feature type="transmembrane region" description="Helical" evidence="2">
    <location>
        <begin position="144"/>
        <end position="162"/>
    </location>
</feature>
<reference evidence="3" key="2">
    <citation type="submission" date="2023-06" db="EMBL/GenBank/DDBJ databases">
        <authorList>
            <consortium name="Lawrence Berkeley National Laboratory"/>
            <person name="Mondo S.J."/>
            <person name="Hensen N."/>
            <person name="Bonometti L."/>
            <person name="Westerberg I."/>
            <person name="Brannstrom I.O."/>
            <person name="Guillou S."/>
            <person name="Cros-Aarteil S."/>
            <person name="Calhoun S."/>
            <person name="Haridas S."/>
            <person name="Kuo A."/>
            <person name="Pangilinan J."/>
            <person name="Riley R."/>
            <person name="Labutti K."/>
            <person name="Andreopoulos B."/>
            <person name="Lipzen A."/>
            <person name="Chen C."/>
            <person name="Yanf M."/>
            <person name="Daum C."/>
            <person name="Ng V."/>
            <person name="Clum A."/>
            <person name="Steindorff A."/>
            <person name="Ohm R."/>
            <person name="Martin F."/>
            <person name="Silar P."/>
            <person name="Natvig D."/>
            <person name="Lalanne C."/>
            <person name="Gautier V."/>
            <person name="Ament-Velasquez S.L."/>
            <person name="Kruys A."/>
            <person name="Hutchinson M.I."/>
            <person name="Powell A.J."/>
            <person name="Barry K."/>
            <person name="Miller A.N."/>
            <person name="Grigoriev I.V."/>
            <person name="Debuchy R."/>
            <person name="Gladieux P."/>
            <person name="Thoren M.H."/>
            <person name="Johannesson H."/>
        </authorList>
    </citation>
    <scope>NUCLEOTIDE SEQUENCE</scope>
    <source>
        <strain evidence="3">CBS 333.67</strain>
    </source>
</reference>
<feature type="region of interest" description="Disordered" evidence="1">
    <location>
        <begin position="1"/>
        <end position="69"/>
    </location>
</feature>
<keyword evidence="2" id="KW-0472">Membrane</keyword>
<feature type="compositionally biased region" description="Polar residues" evidence="1">
    <location>
        <begin position="9"/>
        <end position="18"/>
    </location>
</feature>
<evidence type="ECO:0000313" key="3">
    <source>
        <dbReference type="EMBL" id="KAK3307440.1"/>
    </source>
</evidence>
<feature type="region of interest" description="Disordered" evidence="1">
    <location>
        <begin position="357"/>
        <end position="425"/>
    </location>
</feature>
<feature type="compositionally biased region" description="Pro residues" evidence="1">
    <location>
        <begin position="48"/>
        <end position="59"/>
    </location>
</feature>
<evidence type="ECO:0000256" key="1">
    <source>
        <dbReference type="SAM" id="MobiDB-lite"/>
    </source>
</evidence>
<reference evidence="3" key="1">
    <citation type="journal article" date="2023" name="Mol. Phylogenet. Evol.">
        <title>Genome-scale phylogeny and comparative genomics of the fungal order Sordariales.</title>
        <authorList>
            <person name="Hensen N."/>
            <person name="Bonometti L."/>
            <person name="Westerberg I."/>
            <person name="Brannstrom I.O."/>
            <person name="Guillou S."/>
            <person name="Cros-Aarteil S."/>
            <person name="Calhoun S."/>
            <person name="Haridas S."/>
            <person name="Kuo A."/>
            <person name="Mondo S."/>
            <person name="Pangilinan J."/>
            <person name="Riley R."/>
            <person name="LaButti K."/>
            <person name="Andreopoulos B."/>
            <person name="Lipzen A."/>
            <person name="Chen C."/>
            <person name="Yan M."/>
            <person name="Daum C."/>
            <person name="Ng V."/>
            <person name="Clum A."/>
            <person name="Steindorff A."/>
            <person name="Ohm R.A."/>
            <person name="Martin F."/>
            <person name="Silar P."/>
            <person name="Natvig D.O."/>
            <person name="Lalanne C."/>
            <person name="Gautier V."/>
            <person name="Ament-Velasquez S.L."/>
            <person name="Kruys A."/>
            <person name="Hutchinson M.I."/>
            <person name="Powell A.J."/>
            <person name="Barry K."/>
            <person name="Miller A.N."/>
            <person name="Grigoriev I.V."/>
            <person name="Debuchy R."/>
            <person name="Gladieux P."/>
            <person name="Hiltunen Thoren M."/>
            <person name="Johannesson H."/>
        </authorList>
    </citation>
    <scope>NUCLEOTIDE SEQUENCE</scope>
    <source>
        <strain evidence="3">CBS 333.67</strain>
    </source>
</reference>
<dbReference type="AlphaFoldDB" id="A0AAJ0GX33"/>